<keyword evidence="10 15" id="KW-0863">Zinc-finger</keyword>
<keyword evidence="6 15" id="KW-0808">Transferase</keyword>
<protein>
    <recommendedName>
        <fullName evidence="4 15">tRNA:m(4)X modification enzyme TRM13</fullName>
        <ecNumber evidence="3 15">2.1.1.225</ecNumber>
    </recommendedName>
</protein>
<comment type="catalytic activity">
    <reaction evidence="12 15">
        <text>cytidine(4) in tRNA(Pro) + S-adenosyl-L-methionine = 2'-O-methylcytidine(4) in tRNA(Pro) + S-adenosyl-L-homocysteine + H(+)</text>
        <dbReference type="Rhea" id="RHEA:32767"/>
        <dbReference type="Rhea" id="RHEA-COMP:10397"/>
        <dbReference type="Rhea" id="RHEA-COMP:10398"/>
        <dbReference type="ChEBI" id="CHEBI:15378"/>
        <dbReference type="ChEBI" id="CHEBI:57856"/>
        <dbReference type="ChEBI" id="CHEBI:59789"/>
        <dbReference type="ChEBI" id="CHEBI:74495"/>
        <dbReference type="ChEBI" id="CHEBI:82748"/>
        <dbReference type="EC" id="2.1.1.225"/>
    </reaction>
</comment>
<feature type="domain" description="CHHC U11-48K-type" evidence="17">
    <location>
        <begin position="22"/>
        <end position="49"/>
    </location>
</feature>
<keyword evidence="19" id="KW-1185">Reference proteome</keyword>
<dbReference type="InterPro" id="IPR021721">
    <property type="entry name" value="Znf_CCCH-type_TRM13"/>
</dbReference>
<keyword evidence="7 15" id="KW-0949">S-adenosyl-L-methionine</keyword>
<evidence type="ECO:0000313" key="18">
    <source>
        <dbReference type="EMBL" id="KAJ3214452.1"/>
    </source>
</evidence>
<evidence type="ECO:0000256" key="3">
    <source>
        <dbReference type="ARBA" id="ARBA00012810"/>
    </source>
</evidence>
<name>A0AAD5XXZ3_9FUNG</name>
<evidence type="ECO:0000256" key="7">
    <source>
        <dbReference type="ARBA" id="ARBA00022691"/>
    </source>
</evidence>
<keyword evidence="8 15" id="KW-0819">tRNA processing</keyword>
<organism evidence="18 19">
    <name type="scientific">Clydaea vesicula</name>
    <dbReference type="NCBI Taxonomy" id="447962"/>
    <lineage>
        <taxon>Eukaryota</taxon>
        <taxon>Fungi</taxon>
        <taxon>Fungi incertae sedis</taxon>
        <taxon>Chytridiomycota</taxon>
        <taxon>Chytridiomycota incertae sedis</taxon>
        <taxon>Chytridiomycetes</taxon>
        <taxon>Lobulomycetales</taxon>
        <taxon>Lobulomycetaceae</taxon>
        <taxon>Clydaea</taxon>
    </lineage>
</organism>
<dbReference type="EMBL" id="JADGJW010000619">
    <property type="protein sequence ID" value="KAJ3214452.1"/>
    <property type="molecule type" value="Genomic_DNA"/>
</dbReference>
<feature type="region of interest" description="Disordered" evidence="16">
    <location>
        <begin position="264"/>
        <end position="284"/>
    </location>
</feature>
<dbReference type="InterPro" id="IPR007871">
    <property type="entry name" value="Methyltransferase_TRM13"/>
</dbReference>
<evidence type="ECO:0000313" key="19">
    <source>
        <dbReference type="Proteomes" id="UP001211065"/>
    </source>
</evidence>
<dbReference type="InterPro" id="IPR022776">
    <property type="entry name" value="TRM13/UPF0224_CHHC_Znf_dom"/>
</dbReference>
<comment type="catalytic activity">
    <reaction evidence="14 15">
        <text>adenosine(4) in tRNA(His) + S-adenosyl-L-methionine = 2'-O-methyladenosine(4) in tRNA(His) + S-adenosyl-L-homocysteine + H(+)</text>
        <dbReference type="Rhea" id="RHEA:43196"/>
        <dbReference type="Rhea" id="RHEA-COMP:10401"/>
        <dbReference type="Rhea" id="RHEA-COMP:10402"/>
        <dbReference type="ChEBI" id="CHEBI:15378"/>
        <dbReference type="ChEBI" id="CHEBI:57856"/>
        <dbReference type="ChEBI" id="CHEBI:59789"/>
        <dbReference type="ChEBI" id="CHEBI:74411"/>
        <dbReference type="ChEBI" id="CHEBI:74477"/>
        <dbReference type="EC" id="2.1.1.225"/>
    </reaction>
</comment>
<keyword evidence="5 15" id="KW-0489">Methyltransferase</keyword>
<dbReference type="Pfam" id="PF05253">
    <property type="entry name" value="zf-U11-48K"/>
    <property type="match status" value="1"/>
</dbReference>
<comment type="catalytic activity">
    <reaction evidence="13 15">
        <text>cytidine(4) in tRNA(Gly)(GCC) + S-adenosyl-L-methionine = 2'-O-methylcytidine(4) in tRNA(Gly)(GCC) + S-adenosyl-L-homocysteine + H(+)</text>
        <dbReference type="Rhea" id="RHEA:43192"/>
        <dbReference type="Rhea" id="RHEA-COMP:10399"/>
        <dbReference type="Rhea" id="RHEA-COMP:10400"/>
        <dbReference type="ChEBI" id="CHEBI:15378"/>
        <dbReference type="ChEBI" id="CHEBI:57856"/>
        <dbReference type="ChEBI" id="CHEBI:59789"/>
        <dbReference type="ChEBI" id="CHEBI:74495"/>
        <dbReference type="ChEBI" id="CHEBI:82748"/>
        <dbReference type="EC" id="2.1.1.225"/>
    </reaction>
</comment>
<dbReference type="GO" id="GO:0008270">
    <property type="term" value="F:zinc ion binding"/>
    <property type="evidence" value="ECO:0007669"/>
    <property type="project" value="UniProtKB-KW"/>
</dbReference>
<evidence type="ECO:0000256" key="15">
    <source>
        <dbReference type="RuleBase" id="RU367103"/>
    </source>
</evidence>
<evidence type="ECO:0000256" key="9">
    <source>
        <dbReference type="ARBA" id="ARBA00022723"/>
    </source>
</evidence>
<dbReference type="AlphaFoldDB" id="A0AAD5XXZ3"/>
<evidence type="ECO:0000256" key="13">
    <source>
        <dbReference type="ARBA" id="ARBA00048635"/>
    </source>
</evidence>
<comment type="similarity">
    <text evidence="2 15">Belongs to the methyltransferase TRM13 family.</text>
</comment>
<comment type="function">
    <text evidence="1 15">tRNA methylase which 2'-O-methylates cytidine(4) in tRNA(Pro) and tRNA(Gly)(GCC), and adenosine(4) in tRNA(His).</text>
</comment>
<sequence length="341" mass="39237">MRYCRFKRRKDSEYCAEHSKDRVPCPLDPKHTCERDGIQQHVSKCNSKPKPRDVYFKENVNIGLNLGENLCGTSGRNLLVSLSNSEFKSFIKKIDCIFEKYERLGFLNSAKTYENNEFQFRVSTSKHQSMQHAETKHGIQQSSLLHLMEENNFLSPSNAFIEFGAGKGELSNCIQQAIGGGHFFLIDRNNFKMKADRLLHQSKTFLKRLTIDIKDLNISCIDELKDKGIIGVSKHLCDDFKMLCTMTSWYTCGNGKRTEQKEIEEVDEHTSVSTEEDTMEEKEHFSGLSSEIRKTIGFKCKRIIDLGRIEYLKNCGFQVEIVKYVDEKVSVENLVLIAKPD</sequence>
<evidence type="ECO:0000256" key="2">
    <source>
        <dbReference type="ARBA" id="ARBA00005265"/>
    </source>
</evidence>
<evidence type="ECO:0000259" key="17">
    <source>
        <dbReference type="PROSITE" id="PS51800"/>
    </source>
</evidence>
<accession>A0AAD5XXZ3</accession>
<evidence type="ECO:0000256" key="10">
    <source>
        <dbReference type="ARBA" id="ARBA00022771"/>
    </source>
</evidence>
<evidence type="ECO:0000256" key="14">
    <source>
        <dbReference type="ARBA" id="ARBA00049393"/>
    </source>
</evidence>
<gene>
    <name evidence="18" type="ORF">HK099_006854</name>
</gene>
<evidence type="ECO:0000256" key="8">
    <source>
        <dbReference type="ARBA" id="ARBA00022694"/>
    </source>
</evidence>
<dbReference type="InterPro" id="IPR039044">
    <property type="entry name" value="Trm13"/>
</dbReference>
<evidence type="ECO:0000256" key="11">
    <source>
        <dbReference type="ARBA" id="ARBA00022833"/>
    </source>
</evidence>
<evidence type="ECO:0000256" key="4">
    <source>
        <dbReference type="ARBA" id="ARBA00015883"/>
    </source>
</evidence>
<reference evidence="18" key="1">
    <citation type="submission" date="2020-05" db="EMBL/GenBank/DDBJ databases">
        <title>Phylogenomic resolution of chytrid fungi.</title>
        <authorList>
            <person name="Stajich J.E."/>
            <person name="Amses K."/>
            <person name="Simmons R."/>
            <person name="Seto K."/>
            <person name="Myers J."/>
            <person name="Bonds A."/>
            <person name="Quandt C.A."/>
            <person name="Barry K."/>
            <person name="Liu P."/>
            <person name="Grigoriev I."/>
            <person name="Longcore J.E."/>
            <person name="James T.Y."/>
        </authorList>
    </citation>
    <scope>NUCLEOTIDE SEQUENCE</scope>
    <source>
        <strain evidence="18">JEL0476</strain>
    </source>
</reference>
<dbReference type="Pfam" id="PF11722">
    <property type="entry name" value="zf-TRM13_CCCH"/>
    <property type="match status" value="1"/>
</dbReference>
<keyword evidence="9 15" id="KW-0479">Metal-binding</keyword>
<comment type="caution">
    <text evidence="18">The sequence shown here is derived from an EMBL/GenBank/DDBJ whole genome shotgun (WGS) entry which is preliminary data.</text>
</comment>
<dbReference type="Proteomes" id="UP001211065">
    <property type="component" value="Unassembled WGS sequence"/>
</dbReference>
<evidence type="ECO:0000256" key="5">
    <source>
        <dbReference type="ARBA" id="ARBA00022603"/>
    </source>
</evidence>
<dbReference type="PROSITE" id="PS51800">
    <property type="entry name" value="ZF_CHHC_U11_48K"/>
    <property type="match status" value="1"/>
</dbReference>
<dbReference type="PANTHER" id="PTHR12998">
    <property type="entry name" value="TRNA:M(4)X MODIFICATION ENZYME TRM13 HOMOLOG"/>
    <property type="match status" value="1"/>
</dbReference>
<dbReference type="PANTHER" id="PTHR12998:SF0">
    <property type="entry name" value="TRNA:M(4)X MODIFICATION ENZYME TRM13 HOMOLOG"/>
    <property type="match status" value="1"/>
</dbReference>
<proteinExistence type="inferred from homology"/>
<evidence type="ECO:0000256" key="16">
    <source>
        <dbReference type="SAM" id="MobiDB-lite"/>
    </source>
</evidence>
<dbReference type="EC" id="2.1.1.225" evidence="3 15"/>
<evidence type="ECO:0000256" key="1">
    <source>
        <dbReference type="ARBA" id="ARBA00002267"/>
    </source>
</evidence>
<dbReference type="GO" id="GO:0106050">
    <property type="term" value="F:tRNA 2'-O-methyltransferase activity"/>
    <property type="evidence" value="ECO:0007669"/>
    <property type="project" value="UniProtKB-UniRule"/>
</dbReference>
<dbReference type="GO" id="GO:0030488">
    <property type="term" value="P:tRNA methylation"/>
    <property type="evidence" value="ECO:0007669"/>
    <property type="project" value="InterPro"/>
</dbReference>
<evidence type="ECO:0000256" key="12">
    <source>
        <dbReference type="ARBA" id="ARBA00048165"/>
    </source>
</evidence>
<dbReference type="Pfam" id="PF05206">
    <property type="entry name" value="TRM13"/>
    <property type="match status" value="2"/>
</dbReference>
<keyword evidence="11 15" id="KW-0862">Zinc</keyword>
<evidence type="ECO:0000256" key="6">
    <source>
        <dbReference type="ARBA" id="ARBA00022679"/>
    </source>
</evidence>